<dbReference type="Pfam" id="PF14252">
    <property type="entry name" value="DUF4347"/>
    <property type="match status" value="1"/>
</dbReference>
<dbReference type="InterPro" id="IPR025592">
    <property type="entry name" value="DUF4347"/>
</dbReference>
<dbReference type="EMBL" id="JABLUU010000012">
    <property type="protein sequence ID" value="MBT0675939.1"/>
    <property type="molecule type" value="Genomic_DNA"/>
</dbReference>
<evidence type="ECO:0000256" key="1">
    <source>
        <dbReference type="SAM" id="MobiDB-lite"/>
    </source>
</evidence>
<dbReference type="Pfam" id="PF01345">
    <property type="entry name" value="DUF11"/>
    <property type="match status" value="2"/>
</dbReference>
<dbReference type="Proteomes" id="UP001519538">
    <property type="component" value="Unassembled WGS sequence"/>
</dbReference>
<dbReference type="InterPro" id="IPR013783">
    <property type="entry name" value="Ig-like_fold"/>
</dbReference>
<gene>
    <name evidence="4" type="ORF">HNO79_11165</name>
</gene>
<accession>A0ABS5SQ93</accession>
<name>A0ABS5SQ93_9PROT</name>
<dbReference type="RefSeq" id="WP_214176808.1">
    <property type="nucleotide sequence ID" value="NZ_JABLUU010000012.1"/>
</dbReference>
<protein>
    <submittedName>
        <fullName evidence="4">DUF4347 domain-containing protein</fullName>
    </submittedName>
</protein>
<feature type="domain" description="DUF11" evidence="2">
    <location>
        <begin position="1309"/>
        <end position="1395"/>
    </location>
</feature>
<feature type="non-terminal residue" evidence="4">
    <location>
        <position position="2582"/>
    </location>
</feature>
<evidence type="ECO:0000313" key="5">
    <source>
        <dbReference type="Proteomes" id="UP001519538"/>
    </source>
</evidence>
<evidence type="ECO:0000259" key="2">
    <source>
        <dbReference type="Pfam" id="PF01345"/>
    </source>
</evidence>
<comment type="caution">
    <text evidence="4">The sequence shown here is derived from an EMBL/GenBank/DDBJ whole genome shotgun (WGS) entry which is preliminary data.</text>
</comment>
<evidence type="ECO:0000259" key="3">
    <source>
        <dbReference type="Pfam" id="PF14252"/>
    </source>
</evidence>
<reference evidence="4 5" key="1">
    <citation type="journal article" date="2021" name="Astrobiology">
        <title>Bacterial Cellulose Retains Robustness but Its Synthesis Declines After Exposure to a Mars-Like Environment Simulated Outside the International Space Station.</title>
        <authorList>
            <person name="Orlovska I."/>
            <person name="Podolich O."/>
            <person name="Kukharenko O."/>
            <person name="Zaets I."/>
            <person name="Reva O."/>
            <person name="Khirunenko L."/>
            <person name="Zmejkoski D."/>
            <person name="Rogalsky S."/>
            <person name="Barh D."/>
            <person name="Tiwari S."/>
            <person name="Kumavath R."/>
            <person name="Goes-Neto A."/>
            <person name="Azevedo V."/>
            <person name="Brenig B."/>
            <person name="Ghosh P."/>
            <person name="de Vera J.P."/>
            <person name="Kozyrovska N."/>
        </authorList>
    </citation>
    <scope>NUCLEOTIDE SEQUENCE [LARGE SCALE GENOMIC DNA]</scope>
    <source>
        <strain evidence="4 5">IMBG 311</strain>
    </source>
</reference>
<feature type="region of interest" description="Disordered" evidence="1">
    <location>
        <begin position="1761"/>
        <end position="1786"/>
    </location>
</feature>
<evidence type="ECO:0000313" key="4">
    <source>
        <dbReference type="EMBL" id="MBT0675939.1"/>
    </source>
</evidence>
<dbReference type="Gene3D" id="2.60.40.10">
    <property type="entry name" value="Immunoglobulins"/>
    <property type="match status" value="1"/>
</dbReference>
<feature type="region of interest" description="Disordered" evidence="1">
    <location>
        <begin position="701"/>
        <end position="720"/>
    </location>
</feature>
<feature type="domain" description="DUF4347" evidence="3">
    <location>
        <begin position="2"/>
        <end position="163"/>
    </location>
</feature>
<feature type="region of interest" description="Disordered" evidence="1">
    <location>
        <begin position="2557"/>
        <end position="2582"/>
    </location>
</feature>
<keyword evidence="5" id="KW-1185">Reference proteome</keyword>
<feature type="compositionally biased region" description="Polar residues" evidence="1">
    <location>
        <begin position="2566"/>
        <end position="2582"/>
    </location>
</feature>
<dbReference type="GeneID" id="79188301"/>
<feature type="compositionally biased region" description="Polar residues" evidence="1">
    <location>
        <begin position="705"/>
        <end position="716"/>
    </location>
</feature>
<feature type="compositionally biased region" description="Low complexity" evidence="1">
    <location>
        <begin position="1770"/>
        <end position="1784"/>
    </location>
</feature>
<feature type="region of interest" description="Disordered" evidence="1">
    <location>
        <begin position="1277"/>
        <end position="1309"/>
    </location>
</feature>
<organism evidence="4 5">
    <name type="scientific">Komagataeibacter oboediens</name>
    <dbReference type="NCBI Taxonomy" id="65958"/>
    <lineage>
        <taxon>Bacteria</taxon>
        <taxon>Pseudomonadati</taxon>
        <taxon>Pseudomonadota</taxon>
        <taxon>Alphaproteobacteria</taxon>
        <taxon>Acetobacterales</taxon>
        <taxon>Acetobacteraceae</taxon>
        <taxon>Komagataeibacter</taxon>
    </lineage>
</organism>
<dbReference type="SUPFAM" id="SSF50939">
    <property type="entry name" value="Sialidases"/>
    <property type="match status" value="1"/>
</dbReference>
<dbReference type="InterPro" id="IPR036278">
    <property type="entry name" value="Sialidase_sf"/>
</dbReference>
<dbReference type="InterPro" id="IPR001434">
    <property type="entry name" value="OmcB-like_DUF11"/>
</dbReference>
<proteinExistence type="predicted"/>
<feature type="domain" description="DUF11" evidence="2">
    <location>
        <begin position="1645"/>
        <end position="1770"/>
    </location>
</feature>
<feature type="compositionally biased region" description="Polar residues" evidence="1">
    <location>
        <begin position="1277"/>
        <end position="1306"/>
    </location>
</feature>
<sequence>MDSRVSDWRELTAAMGNNVGVVVVDNTRDGMSVVSRVLSHQHELSSVSFLTYGQAGEIQLGSTTINAATIMADSALVSQWGDAMAQNGQILFWGCDVGQGSAGQAFVDDLHTLTGAGVAASTDATGLGALGGDWTLERTSGLDGVAVDTPFSTTAEADYDSVLDAPQATVTITNTQGTSTLLGNSFSQDITLANNASNGVGYAPFVEIFAPTNSTQNTPLSSVTYLGQSLNTRAVTLVDVNGTVGAYNPYSSGTDGKPQFVAAPAGFQAGDKMYVVSLPFGSYTPNEPSITLTANFSNNTTESVSAPGGTGAPIIIAAAGGYQYGADALNDPGTDPTIQGAVQVNTVDQNLVQVSAGVTTSPRGEDEVPTGPSYPANYEVTVTPSEATANNPIQNMTLDVALPDSVNYTNGAITLTGADGKTISGTATYVPAAAGSTAGGSVHIVLDSVAYSADAPYKVDIPVYVGQTDAAGNAILDTSGGTTGPTTIPATTISYTGNWTAPGTTSEPVTLDQTVDTSSTVFSAKAFAAQETDTVTGSSGLAAGQVMPGDTVTHDIHIENSDYYSSTGMKVSAVLNDGQTLQAGTDPTFTYTDDTGTQQVVQLGAVTNAVTSVVNGQTIQQSGSNQYWSYTQDASGQTTVTMNIGQYLTDHDLPPMGQGQQGTISYASTVLDDYVGSSTVNPVTEDDTVSSSVTVSAAVTGPDGTVSSAQDGTGSSLEVPKGSTDLQIVAINGVPVTPDEGVPVIHAGDAVTYEATYNLQTSTYSKLDLSSYLPLPLYDTGDPAGTGASTFTAAASTAMADQKVGTYSVLSMPGDTDPTANPAPANVTVSTDATTNSVTFNMGSNPTVSSNDAVQVLFTVKATSSPFADGLSLTSQEKSVLTNGEGDSLPGDALQSITVGEPEAELRTGIVSVTDDDGANQSVTYAAQTAGEAGSTDPTGTFNAAGTTGGAYTGTPTSGISAVDDLNASGANGGDTVRIASTVENTGSGGMYDLTVAGTLPAGFSASDVKNFQVTRPDGSVVYSSATDATAAAASYFTTGGLTIPATSATAMVLAQNQDLTITYDLTLPTTQNAGDTLTASAHVVNFGNSPGAVAEGNGFVSDGVPLGGQASDIADPASVTISAPTITKTIGASDLPVNDGVDASGASSGTIVSGETRPTTITVTLPEGSISNGGNDVTVTETLPKGEDYVPGSFTYTMGTGVTSPSVTLLTPVKNSDGTTTLTFDLGKTVTNTNTDTTGTIALTYDAYYGKNSAPADGAQITTSAVLNYSAQDGTGTDTARTSGPATATVTERTPDLSETITDNSGGKPLYSGEQVTYTVTLTNTGKVTAYDITHDPAITADLKDYTITPASDGSTFDATSTLASLAPGASETYTITGTVASNLPASTTLPVTDTYSWSSAPAADVLDAGDGTTVDTPQNYSREAQDTAPTVGNYTAVLDIVGEGNATTPGVSSTSPVTADNTVPGDTITLQGEVTIPKGQNGNVVLTIAVPTNIDLNMDSLRLLLASEGGAITSSTLGDASGLQFNEGTDGTALTLSGNGKTFVLNASAQSQLTLDPNSVAGVVTTDTTSEAGETLLKINLGTVTNNDMSSVPNYGIIQVTGTVANTTADKDGTSLKETLSASRGATNMTSSAVQETVKEPSLTLRKTVESIDYANGTVTFVDTVSNAGHATAYDVALDDPLLAGQENYVSATATGGGTINGTLNPDGSLPGYDATTNAITTSGMALAAGKSETVTYTVSLADLQKGLAETTTNVTWKSLNEADTTPSGGQDQSRDGSSTDSADTYVSSVTMGLGTLSGQIWQALGNTPGTYDSAVDTALGGVGVTVTARGQDGIFGSGLVQSGVMTDASGDYAALVPVYGTPTSAAMAEVSVPTTGGTDGLPTGETQVYDRDGTAGSTVTQVSADTTGGMSATHADLAYELPDTAPTIAGWQDTTPHTTTSGTATALGQDDGSVQVADSELDALTTAEGGTYSYAGTTLVVQRYVDGKAAPSATDSFGTQTGSGVTLAGDGTVNVNGTDIGTYTDKGGVLQVAFNASATKADIATLAQDLTYTYTPTGSDAATQLDVTLGATFSDGNTDLAGQQVTTGAQGTGGVQTSTPMLTRVSVGGTSFVAGAYVEPNDTSAAAAAIALGPYVSVEDASGAGVGSIGSVTVQIGAARTEDMLTATTTGGIMASMDTTTGTLTLTAGKATTLQDWQATLASLKYYDSSDTPTEGTRSVSISVFENGAASPSVTTGTLQVAASNDSPVLDPVSPLDAAGVDVDSVQQVTVHLGSATAQDMLAAAATGGITASMDTSTGTLTLTAGKITTLQDWQATLASVKYYNSTGTPTEGTRDVSISVLENGSATPVVTAGTIAVTAANDSPVFGDISPLYGQEDSGQPQGAVGTAVSQLAGYVGTTGGAANVTDPDGTDLTGQNVAGATPQPGIAITNADTTHGTWWYSTDNGRTWTEFAGSSTSVSVGNGNALHLIDNGQARIYFQSTDPNWNGRLDNALTFRAWDQFDGAANGSISALPATGLGTGINTPGSAYSAASDSVALMDENVNDAPNVVADNTNPDAPVVTGNQPASWQVTEDTAQS</sequence>